<evidence type="ECO:0000313" key="2">
    <source>
        <dbReference type="EMBL" id="MBZ6015407.1"/>
    </source>
</evidence>
<dbReference type="EMBL" id="JAHBFV010000006">
    <property type="protein sequence ID" value="MBZ6015407.1"/>
    <property type="molecule type" value="Genomic_DNA"/>
</dbReference>
<comment type="caution">
    <text evidence="2">The sequence shown here is derived from an EMBL/GenBank/DDBJ whole genome shotgun (WGS) entry which is preliminary data.</text>
</comment>
<proteinExistence type="predicted"/>
<protein>
    <submittedName>
        <fullName evidence="2">Phage scaffolding protein</fullName>
    </submittedName>
</protein>
<accession>A0AB35FY43</accession>
<dbReference type="RefSeq" id="WP_089896405.1">
    <property type="nucleotide sequence ID" value="NZ_JAHBFV010000006.1"/>
</dbReference>
<dbReference type="InterPro" id="IPR009636">
    <property type="entry name" value="SCAF"/>
</dbReference>
<feature type="compositionally biased region" description="Polar residues" evidence="1">
    <location>
        <begin position="70"/>
        <end position="79"/>
    </location>
</feature>
<reference evidence="2" key="1">
    <citation type="submission" date="2021-05" db="EMBL/GenBank/DDBJ databases">
        <title>Pangenome of Leuconostoc gelidum warrants species status for Leuconostoc gelidum subsp. gasicomitatum.</title>
        <authorList>
            <person name="Johansson P."/>
            <person name="Sade E."/>
            <person name="Hultman J."/>
            <person name="Auvinen P."/>
            <person name="Bjorkroth J."/>
        </authorList>
    </citation>
    <scope>NUCLEOTIDE SEQUENCE</scope>
    <source>
        <strain evidence="2">C220d</strain>
    </source>
</reference>
<feature type="compositionally biased region" description="Basic and acidic residues" evidence="1">
    <location>
        <begin position="38"/>
        <end position="63"/>
    </location>
</feature>
<feature type="region of interest" description="Disordered" evidence="1">
    <location>
        <begin position="38"/>
        <end position="79"/>
    </location>
</feature>
<feature type="region of interest" description="Disordered" evidence="1">
    <location>
        <begin position="146"/>
        <end position="171"/>
    </location>
</feature>
<sequence>MNTEALKSLGLDDEQVKGVMALKGELIKQENAKLDTVTAERDSLNEQMTQRDKDIKDLKKGAGDNEELSTRLSDLQSKYDTDTQSLNEKLAATKLDSALSDALSKTKARDPQDLKAFLDMEAIKLTDDGDLSGLNDQIEKLQDSKGYLFDGGSQQGYNPAGGGTPKQPGNLAEAMKTEGFNLTKYLEQSQGE</sequence>
<gene>
    <name evidence="2" type="ORF">KII88_02490</name>
</gene>
<name>A0AB35FY43_LEUGE</name>
<dbReference type="AlphaFoldDB" id="A0AB35FY43"/>
<dbReference type="Proteomes" id="UP000727071">
    <property type="component" value="Unassembled WGS sequence"/>
</dbReference>
<evidence type="ECO:0000313" key="3">
    <source>
        <dbReference type="Proteomes" id="UP000727071"/>
    </source>
</evidence>
<evidence type="ECO:0000256" key="1">
    <source>
        <dbReference type="SAM" id="MobiDB-lite"/>
    </source>
</evidence>
<dbReference type="Pfam" id="PF06810">
    <property type="entry name" value="Phage_scaffold"/>
    <property type="match status" value="1"/>
</dbReference>
<organism evidence="2 3">
    <name type="scientific">Leuconostoc gelidum subsp. gelidum</name>
    <dbReference type="NCBI Taxonomy" id="1607839"/>
    <lineage>
        <taxon>Bacteria</taxon>
        <taxon>Bacillati</taxon>
        <taxon>Bacillota</taxon>
        <taxon>Bacilli</taxon>
        <taxon>Lactobacillales</taxon>
        <taxon>Lactobacillaceae</taxon>
        <taxon>Leuconostoc</taxon>
        <taxon>Leuconostoc gelidum group</taxon>
    </lineage>
</organism>